<dbReference type="EMBL" id="SHKP01000007">
    <property type="protein sequence ID" value="RZT95032.1"/>
    <property type="molecule type" value="Genomic_DNA"/>
</dbReference>
<feature type="domain" description="Methyltransferase" evidence="1">
    <location>
        <begin position="188"/>
        <end position="325"/>
    </location>
</feature>
<gene>
    <name evidence="2" type="ORF">EV670_2779</name>
</gene>
<dbReference type="AlphaFoldDB" id="A0A4Q7VG87"/>
<accession>A0A4Q7VG87</accession>
<dbReference type="GO" id="GO:0005737">
    <property type="term" value="C:cytoplasm"/>
    <property type="evidence" value="ECO:0007669"/>
    <property type="project" value="TreeGrafter"/>
</dbReference>
<comment type="caution">
    <text evidence="2">The sequence shown here is derived from an EMBL/GenBank/DDBJ whole genome shotgun (WGS) entry which is preliminary data.</text>
</comment>
<name>A0A4Q7VG87_9BURK</name>
<dbReference type="GO" id="GO:0032259">
    <property type="term" value="P:methylation"/>
    <property type="evidence" value="ECO:0007669"/>
    <property type="project" value="UniProtKB-KW"/>
</dbReference>
<evidence type="ECO:0000313" key="3">
    <source>
        <dbReference type="Proteomes" id="UP000293671"/>
    </source>
</evidence>
<sequence length="432" mass="47148">MNVPTPPQPASAAPEAADANAPVRAQFVDAVRAAIDGRALHRLQLGQYRGPEPDLQKLLIRAVTLRGELHLSLLYRYKTRDITKNLPQAPALALLAELLAGGFDHAHLQTSTEDIQYVVNRKHRARLQRGRLPPPADGARRGPAAAAAPAALTELDRQKHRFVAIGKPFLVELGVTDAQQRLVPAMARKWKQINKFVEVLAHAVDSAALPADAPLRVLDFGAGKGYLTFAVHDYLGATLGRQLQVTGVDLKDDMVKLGNEAAAKLGLEGLRFEHGDVRDYAQHGVDIMIALHACDVATDYAIHMGIRSGASIIMCSPCCHKQLRPQMRSPLLLLPLLRHGIHLGQEAEMLTDGLRALLLEAEGYETQVFEFTSLEHTSKNKMILALKRGATAERRADLQAQVQEIKRFYGVQEQCLETLLATDAAGELASPA</sequence>
<evidence type="ECO:0000313" key="2">
    <source>
        <dbReference type="EMBL" id="RZT95032.1"/>
    </source>
</evidence>
<dbReference type="OrthoDB" id="5502211at2"/>
<keyword evidence="2" id="KW-0808">Transferase</keyword>
<reference evidence="2 3" key="1">
    <citation type="submission" date="2019-02" db="EMBL/GenBank/DDBJ databases">
        <title>Genomic Encyclopedia of Type Strains, Phase IV (KMG-IV): sequencing the most valuable type-strain genomes for metagenomic binning, comparative biology and taxonomic classification.</title>
        <authorList>
            <person name="Goeker M."/>
        </authorList>
    </citation>
    <scope>NUCLEOTIDE SEQUENCE [LARGE SCALE GENOMIC DNA]</scope>
    <source>
        <strain evidence="2 3">DSM 19570</strain>
    </source>
</reference>
<dbReference type="Proteomes" id="UP000293671">
    <property type="component" value="Unassembled WGS sequence"/>
</dbReference>
<dbReference type="GO" id="GO:0008168">
    <property type="term" value="F:methyltransferase activity"/>
    <property type="evidence" value="ECO:0007669"/>
    <property type="project" value="UniProtKB-KW"/>
</dbReference>
<dbReference type="InterPro" id="IPR029063">
    <property type="entry name" value="SAM-dependent_MTases_sf"/>
</dbReference>
<dbReference type="RefSeq" id="WP_130433112.1">
    <property type="nucleotide sequence ID" value="NZ_SHKP01000007.1"/>
</dbReference>
<dbReference type="Gene3D" id="3.40.50.150">
    <property type="entry name" value="Vaccinia Virus protein VP39"/>
    <property type="match status" value="1"/>
</dbReference>
<dbReference type="InterPro" id="IPR025714">
    <property type="entry name" value="Methyltranfer_dom"/>
</dbReference>
<proteinExistence type="predicted"/>
<keyword evidence="2" id="KW-0489">Methyltransferase</keyword>
<evidence type="ECO:0000259" key="1">
    <source>
        <dbReference type="Pfam" id="PF13679"/>
    </source>
</evidence>
<protein>
    <submittedName>
        <fullName evidence="2">Methyltransferase family protein</fullName>
    </submittedName>
</protein>
<keyword evidence="3" id="KW-1185">Reference proteome</keyword>
<dbReference type="PANTHER" id="PTHR13369">
    <property type="match status" value="1"/>
</dbReference>
<dbReference type="PANTHER" id="PTHR13369:SF3">
    <property type="entry name" value="METHYLTRANSFERASE DOMAIN-CONTAINING PROTEIN"/>
    <property type="match status" value="1"/>
</dbReference>
<dbReference type="CDD" id="cd02440">
    <property type="entry name" value="AdoMet_MTases"/>
    <property type="match status" value="1"/>
</dbReference>
<organism evidence="2 3">
    <name type="scientific">Rivibacter subsaxonicus</name>
    <dbReference type="NCBI Taxonomy" id="457575"/>
    <lineage>
        <taxon>Bacteria</taxon>
        <taxon>Pseudomonadati</taxon>
        <taxon>Pseudomonadota</taxon>
        <taxon>Betaproteobacteria</taxon>
        <taxon>Burkholderiales</taxon>
        <taxon>Rivibacter</taxon>
    </lineage>
</organism>
<dbReference type="SUPFAM" id="SSF53335">
    <property type="entry name" value="S-adenosyl-L-methionine-dependent methyltransferases"/>
    <property type="match status" value="1"/>
</dbReference>
<dbReference type="Pfam" id="PF13679">
    <property type="entry name" value="Methyltransf_32"/>
    <property type="match status" value="1"/>
</dbReference>